<dbReference type="STRING" id="861299.J421_1759"/>
<keyword evidence="1" id="KW-0812">Transmembrane</keyword>
<evidence type="ECO:0000313" key="3">
    <source>
        <dbReference type="Proteomes" id="UP000019151"/>
    </source>
</evidence>
<dbReference type="Proteomes" id="UP000019151">
    <property type="component" value="Chromosome"/>
</dbReference>
<gene>
    <name evidence="2" type="ORF">J421_1759</name>
</gene>
<protein>
    <submittedName>
        <fullName evidence="2">Uncharacterized protein</fullName>
    </submittedName>
</protein>
<dbReference type="HOGENOM" id="CLU_3270613_0_0_0"/>
<dbReference type="EMBL" id="CP007128">
    <property type="protein sequence ID" value="AHG89296.1"/>
    <property type="molecule type" value="Genomic_DNA"/>
</dbReference>
<dbReference type="KEGG" id="gba:J421_1759"/>
<dbReference type="InParanoid" id="W0RET9"/>
<keyword evidence="3" id="KW-1185">Reference proteome</keyword>
<accession>W0RET9</accession>
<evidence type="ECO:0000313" key="2">
    <source>
        <dbReference type="EMBL" id="AHG89296.1"/>
    </source>
</evidence>
<dbReference type="RefSeq" id="WP_260525846.1">
    <property type="nucleotide sequence ID" value="NZ_CP007128.1"/>
</dbReference>
<name>W0RET9_9BACT</name>
<sequence>MTDPTPDPGARARFRQNLVRVMTVQVVALVLLWLLQQRYTP</sequence>
<keyword evidence="1" id="KW-0472">Membrane</keyword>
<proteinExistence type="predicted"/>
<keyword evidence="1" id="KW-1133">Transmembrane helix</keyword>
<evidence type="ECO:0000256" key="1">
    <source>
        <dbReference type="SAM" id="Phobius"/>
    </source>
</evidence>
<reference evidence="2 3" key="1">
    <citation type="journal article" date="2014" name="Genome Announc.">
        <title>Genome Sequence and Methylome of Soil Bacterium Gemmatirosa kalamazoonensis KBS708T, a Member of the Rarely Cultivated Gemmatimonadetes Phylum.</title>
        <authorList>
            <person name="Debruyn J.M."/>
            <person name="Radosevich M."/>
            <person name="Wommack K.E."/>
            <person name="Polson S.W."/>
            <person name="Hauser L.J."/>
            <person name="Fawaz M.N."/>
            <person name="Korlach J."/>
            <person name="Tsai Y.C."/>
        </authorList>
    </citation>
    <scope>NUCLEOTIDE SEQUENCE [LARGE SCALE GENOMIC DNA]</scope>
    <source>
        <strain evidence="2 3">KBS708</strain>
    </source>
</reference>
<organism evidence="2 3">
    <name type="scientific">Gemmatirosa kalamazoonensis</name>
    <dbReference type="NCBI Taxonomy" id="861299"/>
    <lineage>
        <taxon>Bacteria</taxon>
        <taxon>Pseudomonadati</taxon>
        <taxon>Gemmatimonadota</taxon>
        <taxon>Gemmatimonadia</taxon>
        <taxon>Gemmatimonadales</taxon>
        <taxon>Gemmatimonadaceae</taxon>
        <taxon>Gemmatirosa</taxon>
    </lineage>
</organism>
<feature type="transmembrane region" description="Helical" evidence="1">
    <location>
        <begin position="18"/>
        <end position="35"/>
    </location>
</feature>
<dbReference type="AlphaFoldDB" id="W0RET9"/>